<comment type="caution">
    <text evidence="1">The sequence shown here is derived from an EMBL/GenBank/DDBJ whole genome shotgun (WGS) entry which is preliminary data.</text>
</comment>
<evidence type="ECO:0000313" key="1">
    <source>
        <dbReference type="EMBL" id="MCI09492.1"/>
    </source>
</evidence>
<protein>
    <submittedName>
        <fullName evidence="1">Baculoviral IAP repeat-containing protein</fullName>
    </submittedName>
</protein>
<accession>A0A392PCL2</accession>
<dbReference type="Pfam" id="PF10269">
    <property type="entry name" value="Tmemb_185A"/>
    <property type="match status" value="1"/>
</dbReference>
<dbReference type="PANTHER" id="PTHR46859">
    <property type="entry name" value="TRANSMEMBRANE FRAGILE-X-F-ASSOCIATED PROTEIN"/>
    <property type="match status" value="1"/>
</dbReference>
<dbReference type="InterPro" id="IPR019396">
    <property type="entry name" value="TM_Fragile-X-F-assoc"/>
</dbReference>
<dbReference type="AlphaFoldDB" id="A0A392PCL2"/>
<reference evidence="1 2" key="1">
    <citation type="journal article" date="2018" name="Front. Plant Sci.">
        <title>Red Clover (Trifolium pratense) and Zigzag Clover (T. medium) - A Picture of Genomic Similarities and Differences.</title>
        <authorList>
            <person name="Dluhosova J."/>
            <person name="Istvanek J."/>
            <person name="Nedelnik J."/>
            <person name="Repkova J."/>
        </authorList>
    </citation>
    <scope>NUCLEOTIDE SEQUENCE [LARGE SCALE GENOMIC DNA]</scope>
    <source>
        <strain evidence="2">cv. 10/8</strain>
        <tissue evidence="1">Leaf</tissue>
    </source>
</reference>
<keyword evidence="2" id="KW-1185">Reference proteome</keyword>
<evidence type="ECO:0000313" key="2">
    <source>
        <dbReference type="Proteomes" id="UP000265520"/>
    </source>
</evidence>
<sequence>MCFFITRFGSGYRTTYPDTVSSPRTVFLPLWLFHVVVARGRFSMPAPSMPHGRQWAPCHSVIATPLLVAFELLLCIHLGSSY</sequence>
<dbReference type="PANTHER" id="PTHR46859:SF6">
    <property type="entry name" value="TRANSMEMBRANE FRAGILE-X-F-ASSOCIATED PROTEIN"/>
    <property type="match status" value="1"/>
</dbReference>
<organism evidence="1 2">
    <name type="scientific">Trifolium medium</name>
    <dbReference type="NCBI Taxonomy" id="97028"/>
    <lineage>
        <taxon>Eukaryota</taxon>
        <taxon>Viridiplantae</taxon>
        <taxon>Streptophyta</taxon>
        <taxon>Embryophyta</taxon>
        <taxon>Tracheophyta</taxon>
        <taxon>Spermatophyta</taxon>
        <taxon>Magnoliopsida</taxon>
        <taxon>eudicotyledons</taxon>
        <taxon>Gunneridae</taxon>
        <taxon>Pentapetalae</taxon>
        <taxon>rosids</taxon>
        <taxon>fabids</taxon>
        <taxon>Fabales</taxon>
        <taxon>Fabaceae</taxon>
        <taxon>Papilionoideae</taxon>
        <taxon>50 kb inversion clade</taxon>
        <taxon>NPAAA clade</taxon>
        <taxon>Hologalegina</taxon>
        <taxon>IRL clade</taxon>
        <taxon>Trifolieae</taxon>
        <taxon>Trifolium</taxon>
    </lineage>
</organism>
<feature type="non-terminal residue" evidence="1">
    <location>
        <position position="82"/>
    </location>
</feature>
<proteinExistence type="predicted"/>
<dbReference type="EMBL" id="LXQA010072854">
    <property type="protein sequence ID" value="MCI09492.1"/>
    <property type="molecule type" value="Genomic_DNA"/>
</dbReference>
<dbReference type="Proteomes" id="UP000265520">
    <property type="component" value="Unassembled WGS sequence"/>
</dbReference>
<name>A0A392PCL2_9FABA</name>